<dbReference type="Proteomes" id="UP000663869">
    <property type="component" value="Unassembled WGS sequence"/>
</dbReference>
<dbReference type="AlphaFoldDB" id="A0A818ARU9"/>
<protein>
    <submittedName>
        <fullName evidence="1">Uncharacterized protein</fullName>
    </submittedName>
</protein>
<evidence type="ECO:0000313" key="2">
    <source>
        <dbReference type="Proteomes" id="UP000663869"/>
    </source>
</evidence>
<comment type="caution">
    <text evidence="1">The sequence shown here is derived from an EMBL/GenBank/DDBJ whole genome shotgun (WGS) entry which is preliminary data.</text>
</comment>
<name>A0A818ARU9_9BILA</name>
<gene>
    <name evidence="1" type="ORF">FME351_LOCUS9705</name>
</gene>
<proteinExistence type="predicted"/>
<evidence type="ECO:0000313" key="1">
    <source>
        <dbReference type="EMBL" id="CAF3407966.1"/>
    </source>
</evidence>
<reference evidence="1" key="1">
    <citation type="submission" date="2021-02" db="EMBL/GenBank/DDBJ databases">
        <authorList>
            <person name="Nowell W R."/>
        </authorList>
    </citation>
    <scope>NUCLEOTIDE SEQUENCE</scope>
</reference>
<organism evidence="1 2">
    <name type="scientific">Rotaria socialis</name>
    <dbReference type="NCBI Taxonomy" id="392032"/>
    <lineage>
        <taxon>Eukaryota</taxon>
        <taxon>Metazoa</taxon>
        <taxon>Spiralia</taxon>
        <taxon>Gnathifera</taxon>
        <taxon>Rotifera</taxon>
        <taxon>Eurotatoria</taxon>
        <taxon>Bdelloidea</taxon>
        <taxon>Philodinida</taxon>
        <taxon>Philodinidae</taxon>
        <taxon>Rotaria</taxon>
    </lineage>
</organism>
<accession>A0A818ARU9</accession>
<dbReference type="EMBL" id="CAJNYU010001055">
    <property type="protein sequence ID" value="CAF3407966.1"/>
    <property type="molecule type" value="Genomic_DNA"/>
</dbReference>
<sequence>MAGEFPLTQSRNESMVKSLQHHKIFHGLANKTHVAIENYSNGIMTHEQLLAKLKIINGEYLQQIDQI</sequence>